<sequence>MSTTTTVPTNSSVKFVNSQGYTLNATILRLRRYSVSFEIYNPYSIVQLSEVLKDFKIRLNGRLIYEGDAVVSGLVNTGVLLVCEVTLSGGWKEVDFLAPAEGGGTLVTQFDSFVDDWKRAHHVSSDFKINIADMQNLMIGVKRWLEQIDLGIRSTDTGDKAGLEKQIISEIEERMVEEMNPLMSSFEASTRDVSQTDRPAHKFYVRRQMHPLMLCSPFAYRAFTKPLGYAGDYEMVNMMLRDPYEGSTLFAKMLNRTFLSIDPVQAHRNRISYLVTTLKEEAERTVSEGRRMRVLNLGCGPAQEIQRFVKNEEVSDQCDFTLLDFNKETLDFTEGVLTKMKYELGRGTTFKMIERSVHQLLKQASKGDVDMEWESYDVVYCAGLFDYLSQKVCKKLVELFTKLLRPGGKLITTNVASTNPRIGWMEYVVEWNLVYRNDWEMLDLIPLDGTILQTDLKRDPTGVNLFLEIRKVELKPMFKNQSV</sequence>
<dbReference type="AlphaFoldDB" id="A0AAT9FIZ2"/>
<feature type="domain" description="Methyltransferase" evidence="1">
    <location>
        <begin position="291"/>
        <end position="442"/>
    </location>
</feature>
<dbReference type="Gene3D" id="3.40.50.150">
    <property type="entry name" value="Vaccinia Virus protein VP39"/>
    <property type="match status" value="1"/>
</dbReference>
<dbReference type="CDD" id="cd02440">
    <property type="entry name" value="AdoMet_MTases"/>
    <property type="match status" value="1"/>
</dbReference>
<reference evidence="2" key="1">
    <citation type="submission" date="2024-07" db="EMBL/GenBank/DDBJ databases">
        <title>Complete genome sequence of Verrucomicrobiaceae bacterium NT6N.</title>
        <authorList>
            <person name="Huang C."/>
            <person name="Takami H."/>
            <person name="Hamasaki K."/>
        </authorList>
    </citation>
    <scope>NUCLEOTIDE SEQUENCE</scope>
    <source>
        <strain evidence="2">NT6N</strain>
    </source>
</reference>
<dbReference type="InterPro" id="IPR025714">
    <property type="entry name" value="Methyltranfer_dom"/>
</dbReference>
<dbReference type="SUPFAM" id="SSF53335">
    <property type="entry name" value="S-adenosyl-L-methionine-dependent methyltransferases"/>
    <property type="match status" value="1"/>
</dbReference>
<gene>
    <name evidence="2" type="ORF">NT6N_10760</name>
</gene>
<name>A0AAT9FIZ2_9BACT</name>
<dbReference type="InterPro" id="IPR029063">
    <property type="entry name" value="SAM-dependent_MTases_sf"/>
</dbReference>
<evidence type="ECO:0000313" key="2">
    <source>
        <dbReference type="EMBL" id="BDS06036.1"/>
    </source>
</evidence>
<evidence type="ECO:0000259" key="1">
    <source>
        <dbReference type="Pfam" id="PF13847"/>
    </source>
</evidence>
<proteinExistence type="predicted"/>
<dbReference type="EMBL" id="AP026866">
    <property type="protein sequence ID" value="BDS06036.1"/>
    <property type="molecule type" value="Genomic_DNA"/>
</dbReference>
<accession>A0AAT9FIZ2</accession>
<protein>
    <recommendedName>
        <fullName evidence="1">Methyltransferase domain-containing protein</fullName>
    </recommendedName>
</protein>
<dbReference type="KEGG" id="osu:NT6N_10760"/>
<organism evidence="2">
    <name type="scientific">Oceaniferula spumae</name>
    <dbReference type="NCBI Taxonomy" id="2979115"/>
    <lineage>
        <taxon>Bacteria</taxon>
        <taxon>Pseudomonadati</taxon>
        <taxon>Verrucomicrobiota</taxon>
        <taxon>Verrucomicrobiia</taxon>
        <taxon>Verrucomicrobiales</taxon>
        <taxon>Verrucomicrobiaceae</taxon>
        <taxon>Oceaniferula</taxon>
    </lineage>
</organism>
<dbReference type="Pfam" id="PF13847">
    <property type="entry name" value="Methyltransf_31"/>
    <property type="match status" value="1"/>
</dbReference>